<dbReference type="InterPro" id="IPR006127">
    <property type="entry name" value="ZnuA-like"/>
</dbReference>
<evidence type="ECO:0000256" key="4">
    <source>
        <dbReference type="ARBA" id="ARBA00022723"/>
    </source>
</evidence>
<evidence type="ECO:0000256" key="7">
    <source>
        <dbReference type="SAM" id="MobiDB-lite"/>
    </source>
</evidence>
<reference evidence="9 10" key="1">
    <citation type="submission" date="2022-12" db="EMBL/GenBank/DDBJ databases">
        <title>Metagenome assembled genome from gulf of manar.</title>
        <authorList>
            <person name="Kohli P."/>
            <person name="Pk S."/>
            <person name="Venkata Ramana C."/>
            <person name="Sasikala C."/>
        </authorList>
    </citation>
    <scope>NUCLEOTIDE SEQUENCE [LARGE SCALE GENOMIC DNA]</scope>
    <source>
        <strain evidence="9">JB008</strain>
    </source>
</reference>
<gene>
    <name evidence="9" type="ORF">PQJ61_09675</name>
</gene>
<evidence type="ECO:0000256" key="8">
    <source>
        <dbReference type="SAM" id="SignalP"/>
    </source>
</evidence>
<dbReference type="EMBL" id="JAQQAL010000022">
    <property type="protein sequence ID" value="MDC7227019.1"/>
    <property type="molecule type" value="Genomic_DNA"/>
</dbReference>
<evidence type="ECO:0000313" key="9">
    <source>
        <dbReference type="EMBL" id="MDC7227019.1"/>
    </source>
</evidence>
<feature type="signal peptide" evidence="8">
    <location>
        <begin position="1"/>
        <end position="20"/>
    </location>
</feature>
<dbReference type="GO" id="GO:0007155">
    <property type="term" value="P:cell adhesion"/>
    <property type="evidence" value="ECO:0007669"/>
    <property type="project" value="InterPro"/>
</dbReference>
<comment type="caution">
    <text evidence="9">The sequence shown here is derived from an EMBL/GenBank/DDBJ whole genome shotgun (WGS) entry which is preliminary data.</text>
</comment>
<evidence type="ECO:0000313" key="10">
    <source>
        <dbReference type="Proteomes" id="UP001221217"/>
    </source>
</evidence>
<evidence type="ECO:0000256" key="5">
    <source>
        <dbReference type="ARBA" id="ARBA00022729"/>
    </source>
</evidence>
<dbReference type="PRINTS" id="PR00691">
    <property type="entry name" value="ADHESINB"/>
</dbReference>
<organism evidence="9 10">
    <name type="scientific">Candidatus Thalassospirochaeta sargassi</name>
    <dbReference type="NCBI Taxonomy" id="3119039"/>
    <lineage>
        <taxon>Bacteria</taxon>
        <taxon>Pseudomonadati</taxon>
        <taxon>Spirochaetota</taxon>
        <taxon>Spirochaetia</taxon>
        <taxon>Spirochaetales</taxon>
        <taxon>Spirochaetaceae</taxon>
        <taxon>Candidatus Thalassospirochaeta</taxon>
    </lineage>
</organism>
<evidence type="ECO:0000256" key="3">
    <source>
        <dbReference type="ARBA" id="ARBA00022448"/>
    </source>
</evidence>
<dbReference type="Pfam" id="PF01297">
    <property type="entry name" value="ZnuA"/>
    <property type="match status" value="1"/>
</dbReference>
<keyword evidence="4" id="KW-0479">Metal-binding</keyword>
<evidence type="ECO:0000256" key="2">
    <source>
        <dbReference type="ARBA" id="ARBA00011028"/>
    </source>
</evidence>
<dbReference type="PANTHER" id="PTHR42953">
    <property type="entry name" value="HIGH-AFFINITY ZINC UPTAKE SYSTEM PROTEIN ZNUA-RELATED"/>
    <property type="match status" value="1"/>
</dbReference>
<evidence type="ECO:0000256" key="1">
    <source>
        <dbReference type="ARBA" id="ARBA00004196"/>
    </source>
</evidence>
<dbReference type="SUPFAM" id="SSF53807">
    <property type="entry name" value="Helical backbone' metal receptor"/>
    <property type="match status" value="1"/>
</dbReference>
<dbReference type="Proteomes" id="UP001221217">
    <property type="component" value="Unassembled WGS sequence"/>
</dbReference>
<dbReference type="InterPro" id="IPR006128">
    <property type="entry name" value="Lipoprotein_PsaA-like"/>
</dbReference>
<comment type="subcellular location">
    <subcellularLocation>
        <location evidence="1">Cell envelope</location>
    </subcellularLocation>
</comment>
<comment type="similarity">
    <text evidence="2 6">Belongs to the bacterial solute-binding protein 9 family.</text>
</comment>
<name>A0AAJ1IF74_9SPIO</name>
<evidence type="ECO:0000256" key="6">
    <source>
        <dbReference type="RuleBase" id="RU003512"/>
    </source>
</evidence>
<dbReference type="InterPro" id="IPR050492">
    <property type="entry name" value="Bact_metal-bind_prot9"/>
</dbReference>
<keyword evidence="5 8" id="KW-0732">Signal</keyword>
<accession>A0AAJ1IF74</accession>
<dbReference type="GO" id="GO:0046872">
    <property type="term" value="F:metal ion binding"/>
    <property type="evidence" value="ECO:0007669"/>
    <property type="project" value="UniProtKB-KW"/>
</dbReference>
<dbReference type="AlphaFoldDB" id="A0AAJ1IF74"/>
<protein>
    <submittedName>
        <fullName evidence="9">Metal ABC transporter substrate-binding protein</fullName>
    </submittedName>
</protein>
<dbReference type="Gene3D" id="3.40.50.1980">
    <property type="entry name" value="Nitrogenase molybdenum iron protein domain"/>
    <property type="match status" value="2"/>
</dbReference>
<keyword evidence="3 6" id="KW-0813">Transport</keyword>
<dbReference type="GO" id="GO:0030313">
    <property type="term" value="C:cell envelope"/>
    <property type="evidence" value="ECO:0007669"/>
    <property type="project" value="UniProtKB-SubCell"/>
</dbReference>
<dbReference type="InterPro" id="IPR006129">
    <property type="entry name" value="AdhesinB"/>
</dbReference>
<dbReference type="PRINTS" id="PR00690">
    <property type="entry name" value="ADHESNFAMILY"/>
</dbReference>
<feature type="region of interest" description="Disordered" evidence="7">
    <location>
        <begin position="125"/>
        <end position="150"/>
    </location>
</feature>
<dbReference type="GO" id="GO:0030001">
    <property type="term" value="P:metal ion transport"/>
    <property type="evidence" value="ECO:0007669"/>
    <property type="project" value="InterPro"/>
</dbReference>
<sequence length="329" mass="36410">MKKASLGLFLLLIVTLTVFANGNAESTSQDQAGVKVVATTNIIGDVVKQVLQDNGELTVLMPLGQNPHSYTPTPRNIAAMESADIIFVNGLGLEEELLPVLENLDGPIIVEVSHGLIAEADHHDEHEADHHDEHEADHHDEHEADHHHHDGNPHFWFSPLKVVHWVHEIVETLEDVDSDNAELYHENGEAYEAKILALDAEMRELIERVEPEDRKLVMDHESFEYFADDYGFTIMANLLPHMSDQADPSAKHIAEVVKIVEVNDIRAIFVGGTAGQNVIKMADAVAEETSRPLPVVSLLTGSLAADGRGTDYLDFARYNTEQIVEALAR</sequence>
<dbReference type="PANTHER" id="PTHR42953:SF1">
    <property type="entry name" value="METAL-BINDING PROTEIN HI_0362-RELATED"/>
    <property type="match status" value="1"/>
</dbReference>
<feature type="chain" id="PRO_5042460680" evidence="8">
    <location>
        <begin position="21"/>
        <end position="329"/>
    </location>
</feature>
<proteinExistence type="inferred from homology"/>